<evidence type="ECO:0000313" key="4">
    <source>
        <dbReference type="EMBL" id="HIV13707.1"/>
    </source>
</evidence>
<dbReference type="Proteomes" id="UP000886723">
    <property type="component" value="Unassembled WGS sequence"/>
</dbReference>
<feature type="domain" description="N-acetyltransferase" evidence="3">
    <location>
        <begin position="15"/>
        <end position="159"/>
    </location>
</feature>
<evidence type="ECO:0000256" key="2">
    <source>
        <dbReference type="ARBA" id="ARBA00023315"/>
    </source>
</evidence>
<dbReference type="Pfam" id="PF00583">
    <property type="entry name" value="Acetyltransf_1"/>
    <property type="match status" value="1"/>
</dbReference>
<comment type="caution">
    <text evidence="4">The sequence shown here is derived from an EMBL/GenBank/DDBJ whole genome shotgun (WGS) entry which is preliminary data.</text>
</comment>
<dbReference type="InterPro" id="IPR000182">
    <property type="entry name" value="GNAT_dom"/>
</dbReference>
<gene>
    <name evidence="4" type="ORF">IAA63_11290</name>
</gene>
<name>A0A9D1T6T6_9FIRM</name>
<dbReference type="CDD" id="cd04301">
    <property type="entry name" value="NAT_SF"/>
    <property type="match status" value="1"/>
</dbReference>
<dbReference type="InterPro" id="IPR016181">
    <property type="entry name" value="Acyl_CoA_acyltransferase"/>
</dbReference>
<sequence>MSRRKARGFKRRKSMKIRRMKTEDYDQVYELWIHTPGMGLNDLDDSREGIEGYLRRNPRTCFVAEEKDNLTGVILAGHDGRRGFIYHTTVAAEYRRQGIGSLLVKAAVKALEEEGIHKAALVVFDRNTLGNAFWEAQGFAERTDLVYRNRSIHEMKRIDT</sequence>
<dbReference type="AlphaFoldDB" id="A0A9D1T6T6"/>
<accession>A0A9D1T6T6</accession>
<organism evidence="4 5">
    <name type="scientific">Candidatus Pullilachnospira stercoravium</name>
    <dbReference type="NCBI Taxonomy" id="2840913"/>
    <lineage>
        <taxon>Bacteria</taxon>
        <taxon>Bacillati</taxon>
        <taxon>Bacillota</taxon>
        <taxon>Clostridia</taxon>
        <taxon>Lachnospirales</taxon>
        <taxon>Lachnospiraceae</taxon>
        <taxon>Lachnospiraceae incertae sedis</taxon>
        <taxon>Candidatus Pullilachnospira</taxon>
    </lineage>
</organism>
<dbReference type="GO" id="GO:0016747">
    <property type="term" value="F:acyltransferase activity, transferring groups other than amino-acyl groups"/>
    <property type="evidence" value="ECO:0007669"/>
    <property type="project" value="InterPro"/>
</dbReference>
<dbReference type="EMBL" id="DVON01000241">
    <property type="protein sequence ID" value="HIV13707.1"/>
    <property type="molecule type" value="Genomic_DNA"/>
</dbReference>
<proteinExistence type="predicted"/>
<evidence type="ECO:0000313" key="5">
    <source>
        <dbReference type="Proteomes" id="UP000886723"/>
    </source>
</evidence>
<dbReference type="InterPro" id="IPR050832">
    <property type="entry name" value="Bact_Acetyltransf"/>
</dbReference>
<dbReference type="Gene3D" id="3.40.630.30">
    <property type="match status" value="1"/>
</dbReference>
<reference evidence="4" key="2">
    <citation type="journal article" date="2021" name="PeerJ">
        <title>Extensive microbial diversity within the chicken gut microbiome revealed by metagenomics and culture.</title>
        <authorList>
            <person name="Gilroy R."/>
            <person name="Ravi A."/>
            <person name="Getino M."/>
            <person name="Pursley I."/>
            <person name="Horton D.L."/>
            <person name="Alikhan N.F."/>
            <person name="Baker D."/>
            <person name="Gharbi K."/>
            <person name="Hall N."/>
            <person name="Watson M."/>
            <person name="Adriaenssens E.M."/>
            <person name="Foster-Nyarko E."/>
            <person name="Jarju S."/>
            <person name="Secka A."/>
            <person name="Antonio M."/>
            <person name="Oren A."/>
            <person name="Chaudhuri R.R."/>
            <person name="La Ragione R."/>
            <person name="Hildebrand F."/>
            <person name="Pallen M.J."/>
        </authorList>
    </citation>
    <scope>NUCLEOTIDE SEQUENCE</scope>
    <source>
        <strain evidence="4">ChiBcec2-4451</strain>
    </source>
</reference>
<evidence type="ECO:0000256" key="1">
    <source>
        <dbReference type="ARBA" id="ARBA00022679"/>
    </source>
</evidence>
<keyword evidence="2" id="KW-0012">Acyltransferase</keyword>
<protein>
    <submittedName>
        <fullName evidence="4">GNAT family N-acetyltransferase</fullName>
    </submittedName>
</protein>
<keyword evidence="1" id="KW-0808">Transferase</keyword>
<evidence type="ECO:0000259" key="3">
    <source>
        <dbReference type="PROSITE" id="PS51186"/>
    </source>
</evidence>
<dbReference type="PROSITE" id="PS51186">
    <property type="entry name" value="GNAT"/>
    <property type="match status" value="1"/>
</dbReference>
<reference evidence="4" key="1">
    <citation type="submission" date="2020-10" db="EMBL/GenBank/DDBJ databases">
        <authorList>
            <person name="Gilroy R."/>
        </authorList>
    </citation>
    <scope>NUCLEOTIDE SEQUENCE</scope>
    <source>
        <strain evidence="4">ChiBcec2-4451</strain>
    </source>
</reference>
<dbReference type="SUPFAM" id="SSF55729">
    <property type="entry name" value="Acyl-CoA N-acyltransferases (Nat)"/>
    <property type="match status" value="1"/>
</dbReference>
<dbReference type="PANTHER" id="PTHR43877">
    <property type="entry name" value="AMINOALKYLPHOSPHONATE N-ACETYLTRANSFERASE-RELATED-RELATED"/>
    <property type="match status" value="1"/>
</dbReference>